<evidence type="ECO:0000256" key="3">
    <source>
        <dbReference type="SAM" id="SignalP"/>
    </source>
</evidence>
<protein>
    <submittedName>
        <fullName evidence="4">Multidrug efflux pump subunit AcrA (Membrane-fusion protein)</fullName>
    </submittedName>
</protein>
<organism evidence="4 5">
    <name type="scientific">Noviherbaspirillum suwonense</name>
    <dbReference type="NCBI Taxonomy" id="1224511"/>
    <lineage>
        <taxon>Bacteria</taxon>
        <taxon>Pseudomonadati</taxon>
        <taxon>Pseudomonadota</taxon>
        <taxon>Betaproteobacteria</taxon>
        <taxon>Burkholderiales</taxon>
        <taxon>Oxalobacteraceae</taxon>
        <taxon>Noviherbaspirillum</taxon>
    </lineage>
</organism>
<dbReference type="Gene3D" id="2.40.30.170">
    <property type="match status" value="1"/>
</dbReference>
<keyword evidence="3" id="KW-0732">Signal</keyword>
<evidence type="ECO:0000256" key="2">
    <source>
        <dbReference type="SAM" id="MobiDB-lite"/>
    </source>
</evidence>
<feature type="compositionally biased region" description="Basic and acidic residues" evidence="2">
    <location>
        <begin position="68"/>
        <end position="77"/>
    </location>
</feature>
<dbReference type="Gene3D" id="2.40.420.20">
    <property type="match status" value="1"/>
</dbReference>
<proteinExistence type="predicted"/>
<accession>A0ABY1QCY6</accession>
<dbReference type="Gene3D" id="2.40.50.100">
    <property type="match status" value="1"/>
</dbReference>
<feature type="signal peptide" evidence="3">
    <location>
        <begin position="1"/>
        <end position="38"/>
    </location>
</feature>
<dbReference type="Gene3D" id="1.10.287.470">
    <property type="entry name" value="Helix hairpin bin"/>
    <property type="match status" value="1"/>
</dbReference>
<keyword evidence="1" id="KW-0813">Transport</keyword>
<gene>
    <name evidence="4" type="ORF">SAMN06295970_11320</name>
</gene>
<dbReference type="RefSeq" id="WP_283443367.1">
    <property type="nucleotide sequence ID" value="NZ_FXUL01000013.1"/>
</dbReference>
<reference evidence="4 5" key="1">
    <citation type="submission" date="2017-05" db="EMBL/GenBank/DDBJ databases">
        <authorList>
            <person name="Varghese N."/>
            <person name="Submissions S."/>
        </authorList>
    </citation>
    <scope>NUCLEOTIDE SEQUENCE [LARGE SCALE GENOMIC DNA]</scope>
    <source>
        <strain evidence="4 5">DSM 26001</strain>
    </source>
</reference>
<dbReference type="PANTHER" id="PTHR30097">
    <property type="entry name" value="CATION EFFLUX SYSTEM PROTEIN CUSB"/>
    <property type="match status" value="1"/>
</dbReference>
<evidence type="ECO:0000256" key="1">
    <source>
        <dbReference type="ARBA" id="ARBA00022448"/>
    </source>
</evidence>
<evidence type="ECO:0000313" key="4">
    <source>
        <dbReference type="EMBL" id="SMP67651.1"/>
    </source>
</evidence>
<dbReference type="InterPro" id="IPR051909">
    <property type="entry name" value="MFP_Cation_Efflux"/>
</dbReference>
<dbReference type="Proteomes" id="UP001158049">
    <property type="component" value="Unassembled WGS sequence"/>
</dbReference>
<dbReference type="PANTHER" id="PTHR30097:SF4">
    <property type="entry name" value="SLR6042 PROTEIN"/>
    <property type="match status" value="1"/>
</dbReference>
<feature type="region of interest" description="Disordered" evidence="2">
    <location>
        <begin position="398"/>
        <end position="425"/>
    </location>
</feature>
<keyword evidence="5" id="KW-1185">Reference proteome</keyword>
<name>A0ABY1QCY6_9BURK</name>
<dbReference type="EMBL" id="FXUL01000013">
    <property type="protein sequence ID" value="SMP67651.1"/>
    <property type="molecule type" value="Genomic_DNA"/>
</dbReference>
<evidence type="ECO:0000313" key="5">
    <source>
        <dbReference type="Proteomes" id="UP001158049"/>
    </source>
</evidence>
<feature type="region of interest" description="Disordered" evidence="2">
    <location>
        <begin position="57"/>
        <end position="85"/>
    </location>
</feature>
<sequence>MIQQSRAVRPIRLHRRLRLPVAALLAAALLATAGQTLAQGLPPAQIPLSKAQIERSGIQTAPAAPADAGKEASKDAAGDGGQRLSGTVVTPPGALAIVSPAVGGIVQQVLVDTLQAVERDTPVATLFSQPLMEAQRDYLQLAIQARLAREKLARDESLFAEGIISRSRLQDTRGVAMQAELAASERRQALRASGMSEAAIRKLAGSNTLAPQLTIVAGARGTLVSLDIHAGQRIDAGMPVASISTGAAAWIELQASRQQAAQIRVGDQVQVGECGPARVVAIAPQVNAANQNTVIRARLLGDPACLKPNQFVEARYGGPSVVPDSLGVPAAAIVRHGDASFVFVRNEQGFEAVKVDVVQGGAGRTWVRPVAGKLAAGSAVAVRGVVALKGSWLGLGAEAMPEPKPAPAPEARPAAKPAARPAGAQ</sequence>
<comment type="caution">
    <text evidence="4">The sequence shown here is derived from an EMBL/GenBank/DDBJ whole genome shotgun (WGS) entry which is preliminary data.</text>
</comment>
<feature type="compositionally biased region" description="Low complexity" evidence="2">
    <location>
        <begin position="411"/>
        <end position="425"/>
    </location>
</feature>
<feature type="chain" id="PRO_5047232429" evidence="3">
    <location>
        <begin position="39"/>
        <end position="425"/>
    </location>
</feature>